<name>A0A2J8INQ3_PANTR</name>
<sequence>WMPVTKLGRLVKDMKIKSLEEIYLFSLPIKQGTVVMARPKLDKAKGNLSGKPHLTKQEEKGK</sequence>
<organism evidence="2 3">
    <name type="scientific">Pan troglodytes</name>
    <name type="common">Chimpanzee</name>
    <dbReference type="NCBI Taxonomy" id="9598"/>
    <lineage>
        <taxon>Eukaryota</taxon>
        <taxon>Metazoa</taxon>
        <taxon>Chordata</taxon>
        <taxon>Craniata</taxon>
        <taxon>Vertebrata</taxon>
        <taxon>Euteleostomi</taxon>
        <taxon>Mammalia</taxon>
        <taxon>Eutheria</taxon>
        <taxon>Euarchontoglires</taxon>
        <taxon>Primates</taxon>
        <taxon>Haplorrhini</taxon>
        <taxon>Catarrhini</taxon>
        <taxon>Hominidae</taxon>
        <taxon>Pan</taxon>
    </lineage>
</organism>
<feature type="non-terminal residue" evidence="2">
    <location>
        <position position="1"/>
    </location>
</feature>
<protein>
    <submittedName>
        <fullName evidence="2">RPS2 isoform 14</fullName>
    </submittedName>
</protein>
<feature type="region of interest" description="Disordered" evidence="1">
    <location>
        <begin position="42"/>
        <end position="62"/>
    </location>
</feature>
<evidence type="ECO:0000256" key="1">
    <source>
        <dbReference type="SAM" id="MobiDB-lite"/>
    </source>
</evidence>
<dbReference type="Gene3D" id="3.30.160.20">
    <property type="match status" value="1"/>
</dbReference>
<evidence type="ECO:0000313" key="3">
    <source>
        <dbReference type="Proteomes" id="UP000236370"/>
    </source>
</evidence>
<proteinExistence type="predicted"/>
<dbReference type="EMBL" id="NBAG03000676">
    <property type="protein sequence ID" value="PNI12157.1"/>
    <property type="molecule type" value="Genomic_DNA"/>
</dbReference>
<comment type="caution">
    <text evidence="2">The sequence shown here is derived from an EMBL/GenBank/DDBJ whole genome shotgun (WGS) entry which is preliminary data.</text>
</comment>
<gene>
    <name evidence="2" type="ORF">CK820_G0054650</name>
</gene>
<dbReference type="Proteomes" id="UP000236370">
    <property type="component" value="Unassembled WGS sequence"/>
</dbReference>
<accession>A0A2J8INQ3</accession>
<dbReference type="AlphaFoldDB" id="A0A2J8INQ3"/>
<evidence type="ECO:0000313" key="2">
    <source>
        <dbReference type="EMBL" id="PNI12157.1"/>
    </source>
</evidence>
<reference evidence="2 3" key="1">
    <citation type="submission" date="2017-12" db="EMBL/GenBank/DDBJ databases">
        <title>High-resolution comparative analysis of great ape genomes.</title>
        <authorList>
            <person name="Pollen A."/>
            <person name="Hastie A."/>
            <person name="Hormozdiari F."/>
            <person name="Dougherty M."/>
            <person name="Liu R."/>
            <person name="Chaisson M."/>
            <person name="Hoppe E."/>
            <person name="Hill C."/>
            <person name="Pang A."/>
            <person name="Hillier L."/>
            <person name="Baker C."/>
            <person name="Armstrong J."/>
            <person name="Shendure J."/>
            <person name="Paten B."/>
            <person name="Wilson R."/>
            <person name="Chao H."/>
            <person name="Schneider V."/>
            <person name="Ventura M."/>
            <person name="Kronenberg Z."/>
            <person name="Murali S."/>
            <person name="Gordon D."/>
            <person name="Cantsilieris S."/>
            <person name="Munson K."/>
            <person name="Nelson B."/>
            <person name="Raja A."/>
            <person name="Underwood J."/>
            <person name="Diekhans M."/>
            <person name="Fiddes I."/>
            <person name="Haussler D."/>
            <person name="Eichler E."/>
        </authorList>
    </citation>
    <scope>NUCLEOTIDE SEQUENCE [LARGE SCALE GENOMIC DNA]</scope>
    <source>
        <strain evidence="2">Yerkes chimp pedigree #C0471</strain>
    </source>
</reference>